<protein>
    <recommendedName>
        <fullName evidence="2">Macro domain-containing protein</fullName>
    </recommendedName>
</protein>
<organism evidence="3 4">
    <name type="scientific">Paramecium tetraurelia</name>
    <dbReference type="NCBI Taxonomy" id="5888"/>
    <lineage>
        <taxon>Eukaryota</taxon>
        <taxon>Sar</taxon>
        <taxon>Alveolata</taxon>
        <taxon>Ciliophora</taxon>
        <taxon>Intramacronucleata</taxon>
        <taxon>Oligohymenophorea</taxon>
        <taxon>Peniculida</taxon>
        <taxon>Parameciidae</taxon>
        <taxon>Paramecium</taxon>
    </lineage>
</organism>
<reference evidence="3 4" key="1">
    <citation type="journal article" date="2006" name="Nature">
        <title>Global trends of whole-genome duplications revealed by the ciliate Paramecium tetraurelia.</title>
        <authorList>
            <consortium name="Genoscope"/>
            <person name="Aury J.-M."/>
            <person name="Jaillon O."/>
            <person name="Duret L."/>
            <person name="Noel B."/>
            <person name="Jubin C."/>
            <person name="Porcel B.M."/>
            <person name="Segurens B."/>
            <person name="Daubin V."/>
            <person name="Anthouard V."/>
            <person name="Aiach N."/>
            <person name="Arnaiz O."/>
            <person name="Billaut A."/>
            <person name="Beisson J."/>
            <person name="Blanc I."/>
            <person name="Bouhouche K."/>
            <person name="Camara F."/>
            <person name="Duharcourt S."/>
            <person name="Guigo R."/>
            <person name="Gogendeau D."/>
            <person name="Katinka M."/>
            <person name="Keller A.-M."/>
            <person name="Kissmehl R."/>
            <person name="Klotz C."/>
            <person name="Koll F."/>
            <person name="Le Moue A."/>
            <person name="Lepere C."/>
            <person name="Malinsky S."/>
            <person name="Nowacki M."/>
            <person name="Nowak J.K."/>
            <person name="Plattner H."/>
            <person name="Poulain J."/>
            <person name="Ruiz F."/>
            <person name="Serrano V."/>
            <person name="Zagulski M."/>
            <person name="Dessen P."/>
            <person name="Betermier M."/>
            <person name="Weissenbach J."/>
            <person name="Scarpelli C."/>
            <person name="Schachter V."/>
            <person name="Sperling L."/>
            <person name="Meyer E."/>
            <person name="Cohen J."/>
            <person name="Wincker P."/>
        </authorList>
    </citation>
    <scope>NUCLEOTIDE SEQUENCE [LARGE SCALE GENOMIC DNA]</scope>
    <source>
        <strain evidence="3 4">Stock d4-2</strain>
    </source>
</reference>
<proteinExistence type="predicted"/>
<dbReference type="InterPro" id="IPR043472">
    <property type="entry name" value="Macro_dom-like"/>
</dbReference>
<keyword evidence="1" id="KW-0175">Coiled coil</keyword>
<dbReference type="RefSeq" id="XP_001432191.1">
    <property type="nucleotide sequence ID" value="XM_001432154.1"/>
</dbReference>
<name>A0C1X7_PARTE</name>
<dbReference type="AlphaFoldDB" id="A0C1X7"/>
<dbReference type="HOGENOM" id="CLU_275407_0_0_1"/>
<sequence>MIIDPMRKTHSNGFTLNRRKQINGKKLENGTQQEDIVLNEGEKQVNSNPIPKFKYQLTKQVANDKVEIVEAQDTQPGYEMIARITKENSFDLAYKAKLIDFIEKFYLNGYFQLCLYFPHRLGEKQKNELEYKYKDLQLSIKETQFEKADYLFYKQIYQFKGQEKFGITPALQMLIFDQVILKDMADEAQQSGFDFVCNFNKLQCSIPPPTNTIQGVMDNIQYFVNNIQKKLDEYYILNIETQTKQESNIIYNLVKQYQSKFTDILGTNFDPVIINLKELKDGNGTKYPDDFISQIKQTLKYDKFYLVIEKKDKDLSLFQQEFIKLIYKNNFVQYDSKEISIQFSECLETEILAQQLEDLQEKFKNISITASQPKQIKQNQFEIKFSFETWLSNKEKTYNVEELYAKIHTLLYQIYNPYVQINIEESKICIWQQYLKGEINKSLNEYIEEEDKRMKKNDNQNVFIVKISTKFTKFKEEIQKIKQQLDELSIETIEIQNDNIQLQSLIYQIDLKKILNNFQQQEKEKIAQINYLGGGGGGGQQWKYQFAVIYYNKYTVNSIQNQIKNNFINDLKYITIQTPFIQIMKHLHLEIPRLILEKDIIPIIPQENKQQVILVGRSLDLEQVQNINEEMKELFEKYKMEIRLTINQKSLADQIKQKLQEQQFCTSIYDPKKYMLKIEIYKQDFQNIIKSLKELEKSYEIWKVYHFDSNQIEPKSIKEIEKKEQVIIDVKNISIIDPISAEGFLINTVNTAKIKFIQGNISQIQCQAIVLEFVKNVDFSKEIIQNDQVKTLINFIEGENDKDTLFLQWRYLSKAKDLEDVTYIEFHHQKHLKYLIQVYPKFYRKAANLENYQCHVYSLIAQVFETCKFLNITQIAFPLIGSGVFGNDVKQTQEVLIQGIISQLSLQNCISQVFVVIQNESDYKQVQEYCKSGQFSKKTTKLDFFRETMSSSKNSCCQIEMDGDFMDIEGSDANELIFNSHQQLNQGEEIDNFNVTYPYSKCPFTHSIDLKNNKMIDITTKLQQTIQFIDLFKQRIYFIDFKQVSKSLNQYLIIKHELCKQNEFEIYYTQDQVIIKNKELYIKTNGFNDLKKVIITQRPSSSRQTNRQSSQYFQLTESPAFQPLKNDPKLQKLQIEILSDNEQKILRAYHLLKQAFIRRT</sequence>
<accession>A0C1X7</accession>
<gene>
    <name evidence="3" type="ORF">GSPATT00034271001</name>
</gene>
<evidence type="ECO:0000256" key="1">
    <source>
        <dbReference type="SAM" id="Coils"/>
    </source>
</evidence>
<evidence type="ECO:0000313" key="3">
    <source>
        <dbReference type="EMBL" id="CAK64794.1"/>
    </source>
</evidence>
<dbReference type="Gene3D" id="3.40.220.10">
    <property type="entry name" value="Leucine Aminopeptidase, subunit E, domain 1"/>
    <property type="match status" value="1"/>
</dbReference>
<dbReference type="SUPFAM" id="SSF52949">
    <property type="entry name" value="Macro domain-like"/>
    <property type="match status" value="1"/>
</dbReference>
<dbReference type="EMBL" id="CT868034">
    <property type="protein sequence ID" value="CAK64794.1"/>
    <property type="molecule type" value="Genomic_DNA"/>
</dbReference>
<feature type="domain" description="Macro" evidence="2">
    <location>
        <begin position="741"/>
        <end position="934"/>
    </location>
</feature>
<feature type="coiled-coil region" evidence="1">
    <location>
        <begin position="471"/>
        <end position="498"/>
    </location>
</feature>
<keyword evidence="4" id="KW-1185">Reference proteome</keyword>
<evidence type="ECO:0000259" key="2">
    <source>
        <dbReference type="PROSITE" id="PS51154"/>
    </source>
</evidence>
<dbReference type="OMA" id="LFKQRIY"/>
<dbReference type="OrthoDB" id="308835at2759"/>
<dbReference type="InParanoid" id="A0C1X7"/>
<evidence type="ECO:0000313" key="4">
    <source>
        <dbReference type="Proteomes" id="UP000000600"/>
    </source>
</evidence>
<dbReference type="Proteomes" id="UP000000600">
    <property type="component" value="Unassembled WGS sequence"/>
</dbReference>
<dbReference type="InterPro" id="IPR002589">
    <property type="entry name" value="Macro_dom"/>
</dbReference>
<dbReference type="PROSITE" id="PS51154">
    <property type="entry name" value="MACRO"/>
    <property type="match status" value="1"/>
</dbReference>
<dbReference type="KEGG" id="ptm:GSPATT00034271001"/>
<dbReference type="GeneID" id="5017976"/>